<feature type="binding site" evidence="3">
    <location>
        <position position="23"/>
    </location>
    <ligand>
        <name>Zn(2+)</name>
        <dbReference type="ChEBI" id="CHEBI:29105"/>
    </ligand>
</feature>
<accession>A0ABN8W861</accession>
<protein>
    <recommendedName>
        <fullName evidence="3">DNA gyrase inhibitor YacG</fullName>
    </recommendedName>
</protein>
<dbReference type="InterPro" id="IPR013088">
    <property type="entry name" value="Znf_NHR/GATA"/>
</dbReference>
<dbReference type="Pfam" id="PF03884">
    <property type="entry name" value="YacG"/>
    <property type="match status" value="1"/>
</dbReference>
<evidence type="ECO:0000313" key="5">
    <source>
        <dbReference type="EMBL" id="CAI3935360.1"/>
    </source>
</evidence>
<sequence length="70" mass="8185">MLKTLEKCPICKKKSTLEYKPFCSKRCADIDLSRWFSEDYRLSSEPRDEDEAEELANSLKETLDQNHDVG</sequence>
<feature type="region of interest" description="Disordered" evidence="4">
    <location>
        <begin position="42"/>
        <end position="70"/>
    </location>
</feature>
<feature type="binding site" evidence="3">
    <location>
        <position position="11"/>
    </location>
    <ligand>
        <name>Zn(2+)</name>
        <dbReference type="ChEBI" id="CHEBI:29105"/>
    </ligand>
</feature>
<name>A0ABN8W861_9PROT</name>
<feature type="binding site" evidence="3">
    <location>
        <position position="8"/>
    </location>
    <ligand>
        <name>Zn(2+)</name>
        <dbReference type="ChEBI" id="CHEBI:29105"/>
    </ligand>
</feature>
<comment type="function">
    <text evidence="3">Inhibits all the catalytic activities of DNA gyrase by preventing its interaction with DNA. Acts by binding directly to the C-terminal domain of GyrB, which probably disrupts DNA binding by the gyrase.</text>
</comment>
<proteinExistence type="inferred from homology"/>
<comment type="subunit">
    <text evidence="3">Interacts with GyrB.</text>
</comment>
<evidence type="ECO:0000256" key="4">
    <source>
        <dbReference type="SAM" id="MobiDB-lite"/>
    </source>
</evidence>
<keyword evidence="2 3" id="KW-0862">Zinc</keyword>
<dbReference type="PANTHER" id="PTHR36150:SF1">
    <property type="entry name" value="DNA GYRASE INHIBITOR YACG"/>
    <property type="match status" value="1"/>
</dbReference>
<dbReference type="Proteomes" id="UP001154272">
    <property type="component" value="Unassembled WGS sequence"/>
</dbReference>
<feature type="binding site" evidence="3">
    <location>
        <position position="27"/>
    </location>
    <ligand>
        <name>Zn(2+)</name>
        <dbReference type="ChEBI" id="CHEBI:29105"/>
    </ligand>
</feature>
<dbReference type="Gene3D" id="3.30.50.10">
    <property type="entry name" value="Erythroid Transcription Factor GATA-1, subunit A"/>
    <property type="match status" value="1"/>
</dbReference>
<dbReference type="PANTHER" id="PTHR36150">
    <property type="entry name" value="DNA GYRASE INHIBITOR YACG"/>
    <property type="match status" value="1"/>
</dbReference>
<dbReference type="EMBL" id="CAMXCH010000001">
    <property type="protein sequence ID" value="CAI3935360.1"/>
    <property type="molecule type" value="Genomic_DNA"/>
</dbReference>
<gene>
    <name evidence="3" type="primary">yacG</name>
    <name evidence="5" type="ORF">R83534S58_LOCUS793</name>
</gene>
<dbReference type="SUPFAM" id="SSF57716">
    <property type="entry name" value="Glucocorticoid receptor-like (DNA-binding domain)"/>
    <property type="match status" value="1"/>
</dbReference>
<comment type="similarity">
    <text evidence="3">Belongs to the DNA gyrase inhibitor YacG family.</text>
</comment>
<evidence type="ECO:0000256" key="1">
    <source>
        <dbReference type="ARBA" id="ARBA00022723"/>
    </source>
</evidence>
<comment type="cofactor">
    <cofactor evidence="3">
        <name>Zn(2+)</name>
        <dbReference type="ChEBI" id="CHEBI:29105"/>
    </cofactor>
    <text evidence="3">Binds 1 zinc ion.</text>
</comment>
<dbReference type="RefSeq" id="WP_282023556.1">
    <property type="nucleotide sequence ID" value="NZ_CAMXCH010000001.1"/>
</dbReference>
<keyword evidence="6" id="KW-1185">Reference proteome</keyword>
<dbReference type="InterPro" id="IPR005584">
    <property type="entry name" value="DNA_gyrase_inhibitor_YacG"/>
</dbReference>
<feature type="compositionally biased region" description="Basic and acidic residues" evidence="4">
    <location>
        <begin position="61"/>
        <end position="70"/>
    </location>
</feature>
<evidence type="ECO:0000256" key="3">
    <source>
        <dbReference type="HAMAP-Rule" id="MF_00649"/>
    </source>
</evidence>
<comment type="caution">
    <text evidence="5">The sequence shown here is derived from an EMBL/GenBank/DDBJ whole genome shotgun (WGS) entry which is preliminary data.</text>
</comment>
<evidence type="ECO:0000313" key="6">
    <source>
        <dbReference type="Proteomes" id="UP001154272"/>
    </source>
</evidence>
<organism evidence="5 6">
    <name type="scientific">Commensalibacter papalotli</name>
    <name type="common">ex Botero et al. 2024</name>
    <dbReference type="NCBI Taxonomy" id="2972766"/>
    <lineage>
        <taxon>Bacteria</taxon>
        <taxon>Pseudomonadati</taxon>
        <taxon>Pseudomonadota</taxon>
        <taxon>Alphaproteobacteria</taxon>
        <taxon>Acetobacterales</taxon>
        <taxon>Acetobacteraceae</taxon>
    </lineage>
</organism>
<keyword evidence="1 3" id="KW-0479">Metal-binding</keyword>
<dbReference type="HAMAP" id="MF_00649">
    <property type="entry name" value="DNA_gyrase_inhibitor_YacG"/>
    <property type="match status" value="1"/>
</dbReference>
<evidence type="ECO:0000256" key="2">
    <source>
        <dbReference type="ARBA" id="ARBA00022833"/>
    </source>
</evidence>
<reference evidence="5" key="1">
    <citation type="submission" date="2022-10" db="EMBL/GenBank/DDBJ databases">
        <authorList>
            <person name="Botero Cardona J."/>
        </authorList>
    </citation>
    <scope>NUCLEOTIDE SEQUENCE</scope>
    <source>
        <strain evidence="5">R-83534</strain>
    </source>
</reference>